<evidence type="ECO:0000256" key="1">
    <source>
        <dbReference type="SAM" id="MobiDB-lite"/>
    </source>
</evidence>
<evidence type="ECO:0000313" key="3">
    <source>
        <dbReference type="Proteomes" id="UP000485058"/>
    </source>
</evidence>
<comment type="caution">
    <text evidence="2">The sequence shown here is derived from an EMBL/GenBank/DDBJ whole genome shotgun (WGS) entry which is preliminary data.</text>
</comment>
<proteinExistence type="predicted"/>
<protein>
    <submittedName>
        <fullName evidence="2">Uncharacterized protein</fullName>
    </submittedName>
</protein>
<feature type="region of interest" description="Disordered" evidence="1">
    <location>
        <begin position="1"/>
        <end position="21"/>
    </location>
</feature>
<accession>A0A6A0ADC4</accession>
<dbReference type="Proteomes" id="UP000485058">
    <property type="component" value="Unassembled WGS sequence"/>
</dbReference>
<gene>
    <name evidence="2" type="ORF">HaLaN_28572</name>
</gene>
<sequence>MQAWPEPLQGEASSELEGLADSEERDLAWCGARRGAEGELQLVENNTLELTDNAAITLDRSSLRLNSQN</sequence>
<dbReference type="EMBL" id="BLLF01004554">
    <property type="protein sequence ID" value="GFH29837.1"/>
    <property type="molecule type" value="Genomic_DNA"/>
</dbReference>
<reference evidence="2 3" key="1">
    <citation type="submission" date="2020-02" db="EMBL/GenBank/DDBJ databases">
        <title>Draft genome sequence of Haematococcus lacustris strain NIES-144.</title>
        <authorList>
            <person name="Morimoto D."/>
            <person name="Nakagawa S."/>
            <person name="Yoshida T."/>
            <person name="Sawayama S."/>
        </authorList>
    </citation>
    <scope>NUCLEOTIDE SEQUENCE [LARGE SCALE GENOMIC DNA]</scope>
    <source>
        <strain evidence="2 3">NIES-144</strain>
    </source>
</reference>
<evidence type="ECO:0000313" key="2">
    <source>
        <dbReference type="EMBL" id="GFH29837.1"/>
    </source>
</evidence>
<feature type="non-terminal residue" evidence="2">
    <location>
        <position position="69"/>
    </location>
</feature>
<organism evidence="2 3">
    <name type="scientific">Haematococcus lacustris</name>
    <name type="common">Green alga</name>
    <name type="synonym">Haematococcus pluvialis</name>
    <dbReference type="NCBI Taxonomy" id="44745"/>
    <lineage>
        <taxon>Eukaryota</taxon>
        <taxon>Viridiplantae</taxon>
        <taxon>Chlorophyta</taxon>
        <taxon>core chlorophytes</taxon>
        <taxon>Chlorophyceae</taxon>
        <taxon>CS clade</taxon>
        <taxon>Chlamydomonadales</taxon>
        <taxon>Haematococcaceae</taxon>
        <taxon>Haematococcus</taxon>
    </lineage>
</organism>
<feature type="non-terminal residue" evidence="2">
    <location>
        <position position="1"/>
    </location>
</feature>
<dbReference type="AlphaFoldDB" id="A0A6A0ADC4"/>
<name>A0A6A0ADC4_HAELA</name>
<keyword evidence="3" id="KW-1185">Reference proteome</keyword>